<dbReference type="EMBL" id="CP008947">
    <property type="protein sequence ID" value="AII04231.1"/>
    <property type="molecule type" value="Genomic_DNA"/>
</dbReference>
<sequence length="207" mass="23079">MGAMTMFTPTSPDGLVALVSERCLAVHGNAVVAIDAPDGAHPLPLADAVCASLREQGRPCDVVSLHDYVRPASLRFEHGRDDELSYRTLWFDYDALNREVVRSIRTDRRWLPRLWDEDEDRSARCARVPAADGQVLLVAGPMLLGRDLDFDVTVQLHLGEGALMRRTPADQRWTVPALLRRAADVTVEPDLLVRYDHPPRPAVRAGR</sequence>
<dbReference type="Proteomes" id="UP000028488">
    <property type="component" value="Chromosome"/>
</dbReference>
<dbReference type="AlphaFoldDB" id="A0A076EF05"/>
<dbReference type="Gene3D" id="3.40.50.300">
    <property type="entry name" value="P-loop containing nucleotide triphosphate hydrolases"/>
    <property type="match status" value="1"/>
</dbReference>
<accession>A0A076EF05</accession>
<name>A0A076EF05_RHOOP</name>
<dbReference type="RefSeq" id="WP_112300692.1">
    <property type="nucleotide sequence ID" value="NZ_CP008947.1"/>
</dbReference>
<gene>
    <name evidence="1" type="ORF">EP51_06355</name>
</gene>
<evidence type="ECO:0000313" key="2">
    <source>
        <dbReference type="Proteomes" id="UP000028488"/>
    </source>
</evidence>
<evidence type="ECO:0000313" key="1">
    <source>
        <dbReference type="EMBL" id="AII04231.1"/>
    </source>
</evidence>
<organism evidence="1 2">
    <name type="scientific">Rhodococcus opacus</name>
    <name type="common">Nocardia opaca</name>
    <dbReference type="NCBI Taxonomy" id="37919"/>
    <lineage>
        <taxon>Bacteria</taxon>
        <taxon>Bacillati</taxon>
        <taxon>Actinomycetota</taxon>
        <taxon>Actinomycetes</taxon>
        <taxon>Mycobacteriales</taxon>
        <taxon>Nocardiaceae</taxon>
        <taxon>Rhodococcus</taxon>
    </lineage>
</organism>
<proteinExistence type="predicted"/>
<evidence type="ECO:0008006" key="3">
    <source>
        <dbReference type="Google" id="ProtNLM"/>
    </source>
</evidence>
<protein>
    <recommendedName>
        <fullName evidence="3">Uridine kinase</fullName>
    </recommendedName>
</protein>
<reference evidence="1 2" key="1">
    <citation type="submission" date="2014-07" db="EMBL/GenBank/DDBJ databases">
        <title>Genome Sequence of Rhodococcus opacus Strain R7, a Biodegrader of Mono- and Polycyclic Aromatic Hydrocarbons.</title>
        <authorList>
            <person name="Di Gennaro P."/>
            <person name="Zampolli J."/>
            <person name="Presti I."/>
            <person name="Cappelletti M."/>
            <person name="D'Ursi P."/>
            <person name="Orro A."/>
            <person name="Mezzelani A."/>
            <person name="Milanesi L."/>
        </authorList>
    </citation>
    <scope>NUCLEOTIDE SEQUENCE [LARGE SCALE GENOMIC DNA]</scope>
    <source>
        <strain evidence="1 2">R7</strain>
    </source>
</reference>
<dbReference type="InterPro" id="IPR027417">
    <property type="entry name" value="P-loop_NTPase"/>
</dbReference>
<dbReference type="eggNOG" id="COG0572">
    <property type="taxonomic scope" value="Bacteria"/>
</dbReference>